<dbReference type="SUPFAM" id="SSF51905">
    <property type="entry name" value="FAD/NAD(P)-binding domain"/>
    <property type="match status" value="1"/>
</dbReference>
<dbReference type="RefSeq" id="WP_072900828.1">
    <property type="nucleotide sequence ID" value="NZ_FQXB01000002.1"/>
</dbReference>
<feature type="domain" description="Amine oxidase" evidence="4">
    <location>
        <begin position="14"/>
        <end position="285"/>
    </location>
</feature>
<dbReference type="Proteomes" id="UP000184074">
    <property type="component" value="Unassembled WGS sequence"/>
</dbReference>
<proteinExistence type="inferred from homology"/>
<dbReference type="NCBIfam" id="NF045637">
    <property type="entry name" value="carotdesatCrtDProt"/>
    <property type="match status" value="1"/>
</dbReference>
<keyword evidence="2" id="KW-0560">Oxidoreductase</keyword>
<evidence type="ECO:0000313" key="6">
    <source>
        <dbReference type="Proteomes" id="UP000184074"/>
    </source>
</evidence>
<dbReference type="Pfam" id="PF01593">
    <property type="entry name" value="Amino_oxidase"/>
    <property type="match status" value="1"/>
</dbReference>
<gene>
    <name evidence="5" type="ORF">SAMN05444003_2072</name>
</gene>
<accession>A0A1M5Q6B4</accession>
<reference evidence="5 6" key="1">
    <citation type="submission" date="2016-11" db="EMBL/GenBank/DDBJ databases">
        <authorList>
            <person name="Jaros S."/>
            <person name="Januszkiewicz K."/>
            <person name="Wedrychowicz H."/>
        </authorList>
    </citation>
    <scope>NUCLEOTIDE SEQUENCE [LARGE SCALE GENOMIC DNA]</scope>
    <source>
        <strain evidence="5 6">DSM 28715</strain>
    </source>
</reference>
<dbReference type="PANTHER" id="PTHR43734:SF7">
    <property type="entry name" value="4,4'-DIAPONEUROSPORENE OXYGENASE"/>
    <property type="match status" value="1"/>
</dbReference>
<dbReference type="PROSITE" id="PS00982">
    <property type="entry name" value="PHYTOENE_DH"/>
    <property type="match status" value="1"/>
</dbReference>
<organism evidence="5 6">
    <name type="scientific">Cognatiyoonia sediminum</name>
    <dbReference type="NCBI Taxonomy" id="1508389"/>
    <lineage>
        <taxon>Bacteria</taxon>
        <taxon>Pseudomonadati</taxon>
        <taxon>Pseudomonadota</taxon>
        <taxon>Alphaproteobacteria</taxon>
        <taxon>Rhodobacterales</taxon>
        <taxon>Paracoccaceae</taxon>
        <taxon>Cognatiyoonia</taxon>
    </lineage>
</organism>
<dbReference type="STRING" id="1508389.SAMN05444003_2072"/>
<dbReference type="InterPro" id="IPR036188">
    <property type="entry name" value="FAD/NAD-bd_sf"/>
</dbReference>
<name>A0A1M5Q6B4_9RHOB</name>
<evidence type="ECO:0000313" key="5">
    <source>
        <dbReference type="EMBL" id="SHH09585.1"/>
    </source>
</evidence>
<evidence type="ECO:0000256" key="2">
    <source>
        <dbReference type="ARBA" id="ARBA00023002"/>
    </source>
</evidence>
<dbReference type="GO" id="GO:0016491">
    <property type="term" value="F:oxidoreductase activity"/>
    <property type="evidence" value="ECO:0007669"/>
    <property type="project" value="UniProtKB-KW"/>
</dbReference>
<dbReference type="PANTHER" id="PTHR43734">
    <property type="entry name" value="PHYTOENE DESATURASE"/>
    <property type="match status" value="1"/>
</dbReference>
<comment type="similarity">
    <text evidence="1">Belongs to the carotenoid/retinoid oxidoreductase family.</text>
</comment>
<feature type="region of interest" description="Disordered" evidence="3">
    <location>
        <begin position="493"/>
        <end position="519"/>
    </location>
</feature>
<protein>
    <submittedName>
        <fullName evidence="5">1-hydroxycarotenoid 3,4-desaturase</fullName>
    </submittedName>
</protein>
<dbReference type="InterPro" id="IPR008150">
    <property type="entry name" value="Phytoene_DH_bac_CS"/>
</dbReference>
<dbReference type="PRINTS" id="PR00419">
    <property type="entry name" value="ADXRDTASE"/>
</dbReference>
<dbReference type="InterPro" id="IPR002937">
    <property type="entry name" value="Amino_oxidase"/>
</dbReference>
<dbReference type="Gene3D" id="3.50.50.60">
    <property type="entry name" value="FAD/NAD(P)-binding domain"/>
    <property type="match status" value="2"/>
</dbReference>
<keyword evidence="6" id="KW-1185">Reference proteome</keyword>
<dbReference type="InterPro" id="IPR054841">
    <property type="entry name" value="carotdesatCrtD"/>
</dbReference>
<sequence length="519" mass="55134">MISNQRIAVIGAGIGGLAAALRLSHLGAQVDVFDIHDSPGGKMRTLPSSAGPVDAGPTVLTLIHVFERLYADVGEDFHQHLNPSPLHVLARHFWEDGTVLDLTIDPRENHDTIAQVFGAEEANRFLKFDQRAKRLFDAFDLPMMQKAAPDTLGMVKTVAAKPGLAFDMAPHLSLAGLLKGSFKSPHLQQLFGRYATYVGGSPLQSPALLSLIWNAEARGVWTLKDGMNALAQNMMKLAQDRGAQFHFGTPVKRVVQQNGRVTGIETAGGKTNADLVVFNGDPRALIEGALGPSAQAAVTPDAVEPRSLSAYVHAFSAAPSGAELSHHNVFFSSVTNAEFSPLAKGERPTDATLYLCAQDHGTVAADAEQRFEIIMNGPPVGTDPGKEKDTCQTQIFDRFRTFGLFFDRRPGPDTLTTPAEFNRLFPQSLGSLYGRSPHGLTAGMKRPQAKTKVPGLYLCGGGAHPGAGIPMATLSAKHAVDAILNDLSSISTSPQTATHGGISTGSATAAPKPSLSSRS</sequence>
<dbReference type="EMBL" id="FQXB01000002">
    <property type="protein sequence ID" value="SHH09585.1"/>
    <property type="molecule type" value="Genomic_DNA"/>
</dbReference>
<evidence type="ECO:0000259" key="4">
    <source>
        <dbReference type="Pfam" id="PF01593"/>
    </source>
</evidence>
<evidence type="ECO:0000256" key="1">
    <source>
        <dbReference type="ARBA" id="ARBA00006046"/>
    </source>
</evidence>
<dbReference type="AlphaFoldDB" id="A0A1M5Q6B4"/>
<evidence type="ECO:0000256" key="3">
    <source>
        <dbReference type="SAM" id="MobiDB-lite"/>
    </source>
</evidence>